<dbReference type="AlphaFoldDB" id="A0A834WBC1"/>
<proteinExistence type="predicted"/>
<sequence>MNISIKNRKWLVKIIVLCLGLCLSFSGFCFKTKNIQIPRPCRFPCANPTYLHEQI</sequence>
<dbReference type="Proteomes" id="UP000634136">
    <property type="component" value="Unassembled WGS sequence"/>
</dbReference>
<organism evidence="1 2">
    <name type="scientific">Senna tora</name>
    <dbReference type="NCBI Taxonomy" id="362788"/>
    <lineage>
        <taxon>Eukaryota</taxon>
        <taxon>Viridiplantae</taxon>
        <taxon>Streptophyta</taxon>
        <taxon>Embryophyta</taxon>
        <taxon>Tracheophyta</taxon>
        <taxon>Spermatophyta</taxon>
        <taxon>Magnoliopsida</taxon>
        <taxon>eudicotyledons</taxon>
        <taxon>Gunneridae</taxon>
        <taxon>Pentapetalae</taxon>
        <taxon>rosids</taxon>
        <taxon>fabids</taxon>
        <taxon>Fabales</taxon>
        <taxon>Fabaceae</taxon>
        <taxon>Caesalpinioideae</taxon>
        <taxon>Cassia clade</taxon>
        <taxon>Senna</taxon>
    </lineage>
</organism>
<gene>
    <name evidence="1" type="ORF">G2W53_031024</name>
</gene>
<reference evidence="1" key="1">
    <citation type="submission" date="2020-09" db="EMBL/GenBank/DDBJ databases">
        <title>Genome-Enabled Discovery of Anthraquinone Biosynthesis in Senna tora.</title>
        <authorList>
            <person name="Kang S.-H."/>
            <person name="Pandey R.P."/>
            <person name="Lee C.-M."/>
            <person name="Sim J.-S."/>
            <person name="Jeong J.-T."/>
            <person name="Choi B.-S."/>
            <person name="Jung M."/>
            <person name="Ginzburg D."/>
            <person name="Zhao K."/>
            <person name="Won S.Y."/>
            <person name="Oh T.-J."/>
            <person name="Yu Y."/>
            <person name="Kim N.-H."/>
            <person name="Lee O.R."/>
            <person name="Lee T.-H."/>
            <person name="Bashyal P."/>
            <person name="Kim T.-S."/>
            <person name="Lee W.-H."/>
            <person name="Kawkins C."/>
            <person name="Kim C.-K."/>
            <person name="Kim J.S."/>
            <person name="Ahn B.O."/>
            <person name="Rhee S.Y."/>
            <person name="Sohng J.K."/>
        </authorList>
    </citation>
    <scope>NUCLEOTIDE SEQUENCE</scope>
    <source>
        <tissue evidence="1">Leaf</tissue>
    </source>
</reference>
<accession>A0A834WBC1</accession>
<name>A0A834WBC1_9FABA</name>
<evidence type="ECO:0000313" key="2">
    <source>
        <dbReference type="Proteomes" id="UP000634136"/>
    </source>
</evidence>
<keyword evidence="2" id="KW-1185">Reference proteome</keyword>
<dbReference type="EMBL" id="JAAIUW010000009">
    <property type="protein sequence ID" value="KAF7817055.1"/>
    <property type="molecule type" value="Genomic_DNA"/>
</dbReference>
<evidence type="ECO:0000313" key="1">
    <source>
        <dbReference type="EMBL" id="KAF7817055.1"/>
    </source>
</evidence>
<comment type="caution">
    <text evidence="1">The sequence shown here is derived from an EMBL/GenBank/DDBJ whole genome shotgun (WGS) entry which is preliminary data.</text>
</comment>
<protein>
    <submittedName>
        <fullName evidence="1">Uncharacterized protein</fullName>
    </submittedName>
</protein>